<evidence type="ECO:0000256" key="10">
    <source>
        <dbReference type="PIRNR" id="PIRNR000898"/>
    </source>
</evidence>
<comment type="caution">
    <text evidence="13">The sequence shown here is derived from an EMBL/GenBank/DDBJ whole genome shotgun (WGS) entry which is preliminary data.</text>
</comment>
<dbReference type="GO" id="GO:0046872">
    <property type="term" value="F:metal ion binding"/>
    <property type="evidence" value="ECO:0007669"/>
    <property type="project" value="UniProtKB-KW"/>
</dbReference>
<evidence type="ECO:0000256" key="9">
    <source>
        <dbReference type="ARBA" id="ARBA00023180"/>
    </source>
</evidence>
<name>A0A9J5Z6J5_SOLCO</name>
<evidence type="ECO:0000256" key="6">
    <source>
        <dbReference type="ARBA" id="ARBA00022729"/>
    </source>
</evidence>
<dbReference type="OrthoDB" id="411211at2759"/>
<evidence type="ECO:0000256" key="1">
    <source>
        <dbReference type="ARBA" id="ARBA00000032"/>
    </source>
</evidence>
<feature type="domain" description="Calcineurin-like phosphoesterase" evidence="12">
    <location>
        <begin position="49"/>
        <end position="258"/>
    </location>
</feature>
<protein>
    <recommendedName>
        <fullName evidence="10">Purple acid phosphatase</fullName>
        <ecNumber evidence="10">3.1.3.2</ecNumber>
    </recommendedName>
</protein>
<feature type="binding site" evidence="11">
    <location>
        <position position="55"/>
    </location>
    <ligand>
        <name>Fe cation</name>
        <dbReference type="ChEBI" id="CHEBI:24875"/>
        <label>1</label>
    </ligand>
</feature>
<dbReference type="Pfam" id="PF00149">
    <property type="entry name" value="Metallophos"/>
    <property type="match status" value="1"/>
</dbReference>
<dbReference type="Proteomes" id="UP000824120">
    <property type="component" value="Chromosome 4"/>
</dbReference>
<dbReference type="GO" id="GO:0003993">
    <property type="term" value="F:acid phosphatase activity"/>
    <property type="evidence" value="ECO:0007669"/>
    <property type="project" value="UniProtKB-UniRule"/>
</dbReference>
<feature type="binding site" evidence="11">
    <location>
        <position position="255"/>
    </location>
    <ligand>
        <name>Fe cation</name>
        <dbReference type="ChEBI" id="CHEBI:24875"/>
        <label>2</label>
    </ligand>
</feature>
<dbReference type="PIRSF" id="PIRSF000898">
    <property type="entry name" value="Acid_Ptase_5"/>
    <property type="match status" value="1"/>
</dbReference>
<keyword evidence="5 11" id="KW-0479">Metal-binding</keyword>
<evidence type="ECO:0000256" key="5">
    <source>
        <dbReference type="ARBA" id="ARBA00022723"/>
    </source>
</evidence>
<comment type="similarity">
    <text evidence="3">Belongs to the metallophosphoesterase superfamily. Purple acid phosphatase family.</text>
</comment>
<feature type="binding site" evidence="11">
    <location>
        <position position="257"/>
    </location>
    <ligand>
        <name>Fe cation</name>
        <dbReference type="ChEBI" id="CHEBI:24875"/>
        <label>1</label>
    </ligand>
</feature>
<dbReference type="Gene3D" id="3.60.21.10">
    <property type="match status" value="1"/>
</dbReference>
<dbReference type="InterPro" id="IPR024927">
    <property type="entry name" value="Acid_PPase"/>
</dbReference>
<feature type="binding site" evidence="11">
    <location>
        <position position="91"/>
    </location>
    <ligand>
        <name>Fe cation</name>
        <dbReference type="ChEBI" id="CHEBI:24875"/>
        <label>1</label>
    </ligand>
</feature>
<feature type="binding site" evidence="11">
    <location>
        <position position="220"/>
    </location>
    <ligand>
        <name>Fe cation</name>
        <dbReference type="ChEBI" id="CHEBI:24875"/>
        <label>2</label>
    </ligand>
</feature>
<dbReference type="PANTHER" id="PTHR10161:SF60">
    <property type="entry name" value="PURPLE ACID PHOSPHATASE"/>
    <property type="match status" value="1"/>
</dbReference>
<evidence type="ECO:0000313" key="13">
    <source>
        <dbReference type="EMBL" id="KAG5608497.1"/>
    </source>
</evidence>
<feature type="binding site" evidence="11">
    <location>
        <position position="126"/>
    </location>
    <ligand>
        <name>Fe cation</name>
        <dbReference type="ChEBI" id="CHEBI:24875"/>
        <label>2</label>
    </ligand>
</feature>
<evidence type="ECO:0000256" key="2">
    <source>
        <dbReference type="ARBA" id="ARBA00004613"/>
    </source>
</evidence>
<dbReference type="SUPFAM" id="SSF56300">
    <property type="entry name" value="Metallo-dependent phosphatases"/>
    <property type="match status" value="1"/>
</dbReference>
<keyword evidence="8" id="KW-0862">Zinc</keyword>
<evidence type="ECO:0000313" key="14">
    <source>
        <dbReference type="Proteomes" id="UP000824120"/>
    </source>
</evidence>
<gene>
    <name evidence="13" type="ORF">H5410_019778</name>
</gene>
<evidence type="ECO:0000256" key="8">
    <source>
        <dbReference type="ARBA" id="ARBA00022833"/>
    </source>
</evidence>
<keyword evidence="4" id="KW-0964">Secreted</keyword>
<keyword evidence="6" id="KW-0732">Signal</keyword>
<organism evidence="13 14">
    <name type="scientific">Solanum commersonii</name>
    <name type="common">Commerson's wild potato</name>
    <name type="synonym">Commerson's nightshade</name>
    <dbReference type="NCBI Taxonomy" id="4109"/>
    <lineage>
        <taxon>Eukaryota</taxon>
        <taxon>Viridiplantae</taxon>
        <taxon>Streptophyta</taxon>
        <taxon>Embryophyta</taxon>
        <taxon>Tracheophyta</taxon>
        <taxon>Spermatophyta</taxon>
        <taxon>Magnoliopsida</taxon>
        <taxon>eudicotyledons</taxon>
        <taxon>Gunneridae</taxon>
        <taxon>Pentapetalae</taxon>
        <taxon>asterids</taxon>
        <taxon>lamiids</taxon>
        <taxon>Solanales</taxon>
        <taxon>Solanaceae</taxon>
        <taxon>Solanoideae</taxon>
        <taxon>Solaneae</taxon>
        <taxon>Solanum</taxon>
    </lineage>
</organism>
<proteinExistence type="inferred from homology"/>
<keyword evidence="14" id="KW-1185">Reference proteome</keyword>
<dbReference type="PANTHER" id="PTHR10161">
    <property type="entry name" value="TARTRATE-RESISTANT ACID PHOSPHATASE TYPE 5"/>
    <property type="match status" value="1"/>
</dbReference>
<evidence type="ECO:0000256" key="4">
    <source>
        <dbReference type="ARBA" id="ARBA00022525"/>
    </source>
</evidence>
<dbReference type="PROSITE" id="PS51257">
    <property type="entry name" value="PROKAR_LIPOPROTEIN"/>
    <property type="match status" value="1"/>
</dbReference>
<dbReference type="FunFam" id="3.60.21.10:FF:000027">
    <property type="entry name" value="Purple acid phosphatase"/>
    <property type="match status" value="1"/>
</dbReference>
<comment type="catalytic activity">
    <reaction evidence="1 10">
        <text>a phosphate monoester + H2O = an alcohol + phosphate</text>
        <dbReference type="Rhea" id="RHEA:15017"/>
        <dbReference type="ChEBI" id="CHEBI:15377"/>
        <dbReference type="ChEBI" id="CHEBI:30879"/>
        <dbReference type="ChEBI" id="CHEBI:43474"/>
        <dbReference type="ChEBI" id="CHEBI:67140"/>
        <dbReference type="EC" id="3.1.3.2"/>
    </reaction>
</comment>
<keyword evidence="7 10" id="KW-0378">Hydrolase</keyword>
<dbReference type="CDD" id="cd07378">
    <property type="entry name" value="MPP_ACP5"/>
    <property type="match status" value="1"/>
</dbReference>
<feature type="binding site" evidence="11">
    <location>
        <position position="88"/>
    </location>
    <ligand>
        <name>Fe cation</name>
        <dbReference type="ChEBI" id="CHEBI:24875"/>
        <label>1</label>
    </ligand>
</feature>
<accession>A0A9J5Z6J5</accession>
<evidence type="ECO:0000259" key="12">
    <source>
        <dbReference type="Pfam" id="PF00149"/>
    </source>
</evidence>
<dbReference type="InterPro" id="IPR029052">
    <property type="entry name" value="Metallo-depent_PP-like"/>
</dbReference>
<comment type="subcellular location">
    <subcellularLocation>
        <location evidence="2">Secreted</location>
    </subcellularLocation>
</comment>
<dbReference type="InterPro" id="IPR004843">
    <property type="entry name" value="Calcineurin-like_PHP"/>
</dbReference>
<dbReference type="EMBL" id="JACXVP010000004">
    <property type="protein sequence ID" value="KAG5608497.1"/>
    <property type="molecule type" value="Genomic_DNA"/>
</dbReference>
<evidence type="ECO:0000256" key="11">
    <source>
        <dbReference type="PIRSR" id="PIRSR000898-1"/>
    </source>
</evidence>
<dbReference type="AlphaFoldDB" id="A0A9J5Z6J5"/>
<keyword evidence="10 11" id="KW-0408">Iron</keyword>
<dbReference type="InterPro" id="IPR051558">
    <property type="entry name" value="Metallophosphoesterase_PAP"/>
</dbReference>
<sequence>MEAFFPKKIITMNFQYVIIFLVSFGYCFLVSCAEFPYFNQSLKDDGSLSFLVIGDWGRKGLYNQSELAFQMGEIGEKLKIDFVMSSGDNFYEDGLNGVNDPTFQHSFTNIYKAPSLQKTWYNVLGNHDYRGDVEAQLSPILREKDKRWFCLRSYVLHAEIVDFFFIDTTPFVDDYFTNPKEHTYDWRGVLPKDKYLNDLLKDLDLALSKSTAKWKMVIGHHTIKSAGHHGITTELAQQLVPILEEHDVDFYINGHDHCLQRIGSIDSKLEFLTSGGGSKAWRGDVKGWNPAELKFYYDGQGFISIELNQKEVEFVYYDVFGNVLHKFSVSKDSCVSSQ</sequence>
<evidence type="ECO:0000256" key="7">
    <source>
        <dbReference type="ARBA" id="ARBA00022801"/>
    </source>
</evidence>
<comment type="cofactor">
    <cofactor evidence="11">
        <name>Fe cation</name>
        <dbReference type="ChEBI" id="CHEBI:24875"/>
    </cofactor>
    <text evidence="11">Binds 2 iron ions per subunit.</text>
</comment>
<evidence type="ECO:0000256" key="3">
    <source>
        <dbReference type="ARBA" id="ARBA00008723"/>
    </source>
</evidence>
<feature type="binding site" evidence="11">
    <location>
        <position position="88"/>
    </location>
    <ligand>
        <name>Fe cation</name>
        <dbReference type="ChEBI" id="CHEBI:24875"/>
        <label>2</label>
    </ligand>
</feature>
<keyword evidence="9" id="KW-0325">Glycoprotein</keyword>
<dbReference type="GO" id="GO:0005576">
    <property type="term" value="C:extracellular region"/>
    <property type="evidence" value="ECO:0007669"/>
    <property type="project" value="UniProtKB-SubCell"/>
</dbReference>
<dbReference type="EC" id="3.1.3.2" evidence="10"/>
<reference evidence="13 14" key="1">
    <citation type="submission" date="2020-09" db="EMBL/GenBank/DDBJ databases">
        <title>De no assembly of potato wild relative species, Solanum commersonii.</title>
        <authorList>
            <person name="Cho K."/>
        </authorList>
    </citation>
    <scope>NUCLEOTIDE SEQUENCE [LARGE SCALE GENOMIC DNA]</scope>
    <source>
        <strain evidence="13">LZ3.2</strain>
        <tissue evidence="13">Leaf</tissue>
    </source>
</reference>